<feature type="compositionally biased region" description="Basic and acidic residues" evidence="1">
    <location>
        <begin position="33"/>
        <end position="42"/>
    </location>
</feature>
<comment type="caution">
    <text evidence="2">The sequence shown here is derived from an EMBL/GenBank/DDBJ whole genome shotgun (WGS) entry which is preliminary data.</text>
</comment>
<proteinExistence type="predicted"/>
<feature type="region of interest" description="Disordered" evidence="1">
    <location>
        <begin position="1"/>
        <end position="106"/>
    </location>
</feature>
<feature type="compositionally biased region" description="Polar residues" evidence="1">
    <location>
        <begin position="143"/>
        <end position="156"/>
    </location>
</feature>
<name>A0ABY6UL28_BIOOC</name>
<sequence length="239" mass="26641">MSPPPPPAAMNAGHSPEQVRLPYMPHNVSPQEPRMKPDEVPRARPQCQFYPQGSYSVRTGSSQSYPTVKPPEALLLQARRSNQERKRKRAEEALRHATPPHSPHMVGEVGFPSVEAASHANEGEYSKRYRTESPLGPYPTFAGNRQANESRPRQQSFPGYADVRQAVPPAPALAYMHYQQAQAPCPPYVNHPLTQVPCPPYMVNQRTQTAAPARMVDRQTQAAIPRPETLPTRVDAQMV</sequence>
<protein>
    <recommendedName>
        <fullName evidence="4">BZIP domain-containing protein</fullName>
    </recommendedName>
</protein>
<dbReference type="EMBL" id="CABFNS010000837">
    <property type="protein sequence ID" value="VUC31976.1"/>
    <property type="molecule type" value="Genomic_DNA"/>
</dbReference>
<dbReference type="Proteomes" id="UP000766486">
    <property type="component" value="Unassembled WGS sequence"/>
</dbReference>
<organism evidence="2 3">
    <name type="scientific">Bionectria ochroleuca</name>
    <name type="common">Gliocladium roseum</name>
    <dbReference type="NCBI Taxonomy" id="29856"/>
    <lineage>
        <taxon>Eukaryota</taxon>
        <taxon>Fungi</taxon>
        <taxon>Dikarya</taxon>
        <taxon>Ascomycota</taxon>
        <taxon>Pezizomycotina</taxon>
        <taxon>Sordariomycetes</taxon>
        <taxon>Hypocreomycetidae</taxon>
        <taxon>Hypocreales</taxon>
        <taxon>Bionectriaceae</taxon>
        <taxon>Clonostachys</taxon>
    </lineage>
</organism>
<evidence type="ECO:0008006" key="4">
    <source>
        <dbReference type="Google" id="ProtNLM"/>
    </source>
</evidence>
<evidence type="ECO:0000313" key="2">
    <source>
        <dbReference type="EMBL" id="VUC31976.1"/>
    </source>
</evidence>
<keyword evidence="3" id="KW-1185">Reference proteome</keyword>
<feature type="compositionally biased region" description="Basic and acidic residues" evidence="1">
    <location>
        <begin position="81"/>
        <end position="95"/>
    </location>
</feature>
<evidence type="ECO:0000313" key="3">
    <source>
        <dbReference type="Proteomes" id="UP000766486"/>
    </source>
</evidence>
<reference evidence="2 3" key="1">
    <citation type="submission" date="2019-06" db="EMBL/GenBank/DDBJ databases">
        <authorList>
            <person name="Broberg M."/>
        </authorList>
    </citation>
    <scope>NUCLEOTIDE SEQUENCE [LARGE SCALE GENOMIC DNA]</scope>
</reference>
<feature type="compositionally biased region" description="Polar residues" evidence="1">
    <location>
        <begin position="49"/>
        <end position="66"/>
    </location>
</feature>
<gene>
    <name evidence="2" type="ORF">CLO192961_LOCUS315830</name>
</gene>
<feature type="region of interest" description="Disordered" evidence="1">
    <location>
        <begin position="129"/>
        <end position="156"/>
    </location>
</feature>
<evidence type="ECO:0000256" key="1">
    <source>
        <dbReference type="SAM" id="MobiDB-lite"/>
    </source>
</evidence>
<accession>A0ABY6UL28</accession>